<dbReference type="PANTHER" id="PTHR33992:SF1">
    <property type="entry name" value="RIBONUCLEASE P PROTEIN COMPONENT"/>
    <property type="match status" value="1"/>
</dbReference>
<dbReference type="GO" id="GO:0004526">
    <property type="term" value="F:ribonuclease P activity"/>
    <property type="evidence" value="ECO:0007669"/>
    <property type="project" value="UniProtKB-EC"/>
</dbReference>
<evidence type="ECO:0000256" key="3">
    <source>
        <dbReference type="ARBA" id="ARBA00022722"/>
    </source>
</evidence>
<keyword evidence="3 7" id="KW-0540">Nuclease</keyword>
<dbReference type="InterPro" id="IPR020539">
    <property type="entry name" value="RNase_P_CS"/>
</dbReference>
<comment type="caution">
    <text evidence="9">The sequence shown here is derived from an EMBL/GenBank/DDBJ whole genome shotgun (WGS) entry which is preliminary data.</text>
</comment>
<comment type="function">
    <text evidence="1 7">RNaseP catalyzes the removal of the 5'-leader sequence from pre-tRNA to produce the mature 5'-terminus. It can also cleave other RNA substrates such as 4.5S RNA. The protein component plays an auxiliary but essential role in vivo by binding to the 5'-leader sequence and broadening the substrate specificity of the ribozyme.</text>
</comment>
<reference evidence="9 10" key="1">
    <citation type="submission" date="2024-07" db="EMBL/GenBank/DDBJ databases">
        <authorList>
            <person name="Kang M."/>
        </authorList>
    </citation>
    <scope>NUCLEOTIDE SEQUENCE [LARGE SCALE GENOMIC DNA]</scope>
    <source>
        <strain evidence="9 10">DFM31</strain>
    </source>
</reference>
<dbReference type="InterPro" id="IPR014721">
    <property type="entry name" value="Ribsml_uS5_D2-typ_fold_subgr"/>
</dbReference>
<dbReference type="EMBL" id="JBFBVU010000010">
    <property type="protein sequence ID" value="MEV8467013.1"/>
    <property type="molecule type" value="Genomic_DNA"/>
</dbReference>
<dbReference type="Pfam" id="PF00825">
    <property type="entry name" value="Ribonuclease_P"/>
    <property type="match status" value="1"/>
</dbReference>
<evidence type="ECO:0000256" key="1">
    <source>
        <dbReference type="ARBA" id="ARBA00002663"/>
    </source>
</evidence>
<name>A0ABV3L670_9RHOB</name>
<comment type="catalytic activity">
    <reaction evidence="7">
        <text>Endonucleolytic cleavage of RNA, removing 5'-extranucleotides from tRNA precursor.</text>
        <dbReference type="EC" id="3.1.26.5"/>
    </reaction>
</comment>
<dbReference type="EC" id="3.1.26.5" evidence="7 8"/>
<organism evidence="9 10">
    <name type="scientific">Meridianimarinicoccus marinus</name>
    <dbReference type="NCBI Taxonomy" id="3231483"/>
    <lineage>
        <taxon>Bacteria</taxon>
        <taxon>Pseudomonadati</taxon>
        <taxon>Pseudomonadota</taxon>
        <taxon>Alphaproteobacteria</taxon>
        <taxon>Rhodobacterales</taxon>
        <taxon>Paracoccaceae</taxon>
        <taxon>Meridianimarinicoccus</taxon>
    </lineage>
</organism>
<evidence type="ECO:0000256" key="7">
    <source>
        <dbReference type="HAMAP-Rule" id="MF_00227"/>
    </source>
</evidence>
<dbReference type="PROSITE" id="PS00648">
    <property type="entry name" value="RIBONUCLEASE_P"/>
    <property type="match status" value="1"/>
</dbReference>
<dbReference type="Gene3D" id="3.30.230.10">
    <property type="match status" value="1"/>
</dbReference>
<evidence type="ECO:0000313" key="10">
    <source>
        <dbReference type="Proteomes" id="UP001553161"/>
    </source>
</evidence>
<keyword evidence="4 7" id="KW-0255">Endonuclease</keyword>
<evidence type="ECO:0000256" key="6">
    <source>
        <dbReference type="ARBA" id="ARBA00022884"/>
    </source>
</evidence>
<dbReference type="Proteomes" id="UP001553161">
    <property type="component" value="Unassembled WGS sequence"/>
</dbReference>
<evidence type="ECO:0000256" key="2">
    <source>
        <dbReference type="ARBA" id="ARBA00022694"/>
    </source>
</evidence>
<dbReference type="PANTHER" id="PTHR33992">
    <property type="entry name" value="RIBONUCLEASE P PROTEIN COMPONENT"/>
    <property type="match status" value="1"/>
</dbReference>
<dbReference type="HAMAP" id="MF_00227">
    <property type="entry name" value="RNase_P"/>
    <property type="match status" value="1"/>
</dbReference>
<evidence type="ECO:0000256" key="4">
    <source>
        <dbReference type="ARBA" id="ARBA00022759"/>
    </source>
</evidence>
<evidence type="ECO:0000313" key="9">
    <source>
        <dbReference type="EMBL" id="MEV8467013.1"/>
    </source>
</evidence>
<protein>
    <recommendedName>
        <fullName evidence="7 8">Ribonuclease P protein component</fullName>
        <shortName evidence="7">RNase P protein</shortName>
        <shortName evidence="7">RNaseP protein</shortName>
        <ecNumber evidence="7 8">3.1.26.5</ecNumber>
    </recommendedName>
    <alternativeName>
        <fullName evidence="7">Protein C5</fullName>
    </alternativeName>
</protein>
<gene>
    <name evidence="7 9" type="primary">rnpA</name>
    <name evidence="9" type="ORF">AB0T83_09505</name>
</gene>
<comment type="subunit">
    <text evidence="7">Consists of a catalytic RNA component (M1 or rnpB) and a protein subunit.</text>
</comment>
<evidence type="ECO:0000256" key="5">
    <source>
        <dbReference type="ARBA" id="ARBA00022801"/>
    </source>
</evidence>
<evidence type="ECO:0000256" key="8">
    <source>
        <dbReference type="NCBIfam" id="TIGR00188"/>
    </source>
</evidence>
<keyword evidence="2 7" id="KW-0819">tRNA processing</keyword>
<dbReference type="InterPro" id="IPR020568">
    <property type="entry name" value="Ribosomal_Su5_D2-typ_SF"/>
</dbReference>
<dbReference type="NCBIfam" id="TIGR00188">
    <property type="entry name" value="rnpA"/>
    <property type="match status" value="1"/>
</dbReference>
<keyword evidence="5 7" id="KW-0378">Hydrolase</keyword>
<keyword evidence="10" id="KW-1185">Reference proteome</keyword>
<keyword evidence="6 7" id="KW-0694">RNA-binding</keyword>
<dbReference type="InterPro" id="IPR000100">
    <property type="entry name" value="RNase_P"/>
</dbReference>
<sequence>MAASPCDGGLSAVSHPLQTLRQRTDFLAAARGRYRAMPGFVLQGRKRRDDETEGDAIRVGFTCSKKVGNAVARNRAKRRLRALARDVIAAQGQPGWDYVLVGRKEATAQRPFAEMQGDLSRALDKIHAPKAARS</sequence>
<accession>A0ABV3L670</accession>
<comment type="similarity">
    <text evidence="7">Belongs to the RnpA family.</text>
</comment>
<proteinExistence type="inferred from homology"/>
<dbReference type="SUPFAM" id="SSF54211">
    <property type="entry name" value="Ribosomal protein S5 domain 2-like"/>
    <property type="match status" value="1"/>
</dbReference>